<dbReference type="InterPro" id="IPR012846">
    <property type="entry name" value="Acetolactate_synth_lsu"/>
</dbReference>
<evidence type="ECO:0000256" key="9">
    <source>
        <dbReference type="ARBA" id="ARBA00022827"/>
    </source>
</evidence>
<dbReference type="GO" id="GO:0005948">
    <property type="term" value="C:acetolactate synthase complex"/>
    <property type="evidence" value="ECO:0007669"/>
    <property type="project" value="TreeGrafter"/>
</dbReference>
<dbReference type="SUPFAM" id="SSF52467">
    <property type="entry name" value="DHS-like NAD/FAD-binding domain"/>
    <property type="match status" value="1"/>
</dbReference>
<dbReference type="GO" id="GO:0009097">
    <property type="term" value="P:isoleucine biosynthetic process"/>
    <property type="evidence" value="ECO:0007669"/>
    <property type="project" value="UniProtKB-UniPathway"/>
</dbReference>
<accession>A0A1G6K3H3</accession>
<dbReference type="AlphaFoldDB" id="A0A1G6K3H3"/>
<dbReference type="GO" id="GO:0003984">
    <property type="term" value="F:acetolactate synthase activity"/>
    <property type="evidence" value="ECO:0007669"/>
    <property type="project" value="UniProtKB-EC"/>
</dbReference>
<dbReference type="CDD" id="cd07035">
    <property type="entry name" value="TPP_PYR_POX_like"/>
    <property type="match status" value="1"/>
</dbReference>
<name>A0A1G6K3H3_9FIRM</name>
<comment type="pathway">
    <text evidence="1 14">Amino-acid biosynthesis; L-isoleucine biosynthesis; L-isoleucine from 2-oxobutanoate: step 1/4.</text>
</comment>
<dbReference type="Pfam" id="PF02776">
    <property type="entry name" value="TPP_enzyme_N"/>
    <property type="match status" value="1"/>
</dbReference>
<dbReference type="GO" id="GO:0009099">
    <property type="term" value="P:L-valine biosynthetic process"/>
    <property type="evidence" value="ECO:0007669"/>
    <property type="project" value="UniProtKB-UniPathway"/>
</dbReference>
<dbReference type="GO" id="GO:0030976">
    <property type="term" value="F:thiamine pyrophosphate binding"/>
    <property type="evidence" value="ECO:0007669"/>
    <property type="project" value="UniProtKB-UniRule"/>
</dbReference>
<dbReference type="GO" id="GO:0000287">
    <property type="term" value="F:magnesium ion binding"/>
    <property type="evidence" value="ECO:0007669"/>
    <property type="project" value="UniProtKB-UniRule"/>
</dbReference>
<dbReference type="Gene3D" id="3.40.50.970">
    <property type="match status" value="2"/>
</dbReference>
<dbReference type="Proteomes" id="UP000198943">
    <property type="component" value="Unassembled WGS sequence"/>
</dbReference>
<comment type="pathway">
    <text evidence="2 14">Amino-acid biosynthesis; L-valine biosynthesis; L-valine from pyruvate: step 1/4.</text>
</comment>
<dbReference type="OrthoDB" id="4494979at2"/>
<dbReference type="GO" id="GO:0050660">
    <property type="term" value="F:flavin adenine dinucleotide binding"/>
    <property type="evidence" value="ECO:0007669"/>
    <property type="project" value="InterPro"/>
</dbReference>
<organism evidence="18 19">
    <name type="scientific">Succiniclasticum ruminis</name>
    <dbReference type="NCBI Taxonomy" id="40841"/>
    <lineage>
        <taxon>Bacteria</taxon>
        <taxon>Bacillati</taxon>
        <taxon>Bacillota</taxon>
        <taxon>Negativicutes</taxon>
        <taxon>Acidaminococcales</taxon>
        <taxon>Acidaminococcaceae</taxon>
        <taxon>Succiniclasticum</taxon>
    </lineage>
</organism>
<dbReference type="UniPathway" id="UPA00049">
    <property type="reaction ID" value="UER00059"/>
</dbReference>
<dbReference type="InterPro" id="IPR029035">
    <property type="entry name" value="DHS-like_NAD/FAD-binding_dom"/>
</dbReference>
<evidence type="ECO:0000256" key="11">
    <source>
        <dbReference type="ARBA" id="ARBA00023052"/>
    </source>
</evidence>
<keyword evidence="12 14" id="KW-0100">Branched-chain amino acid biosynthesis</keyword>
<dbReference type="InterPro" id="IPR029061">
    <property type="entry name" value="THDP-binding"/>
</dbReference>
<evidence type="ECO:0000259" key="17">
    <source>
        <dbReference type="Pfam" id="PF02776"/>
    </source>
</evidence>
<comment type="similarity">
    <text evidence="3 14">Belongs to the TPP enzyme family.</text>
</comment>
<evidence type="ECO:0000256" key="8">
    <source>
        <dbReference type="ARBA" id="ARBA00022723"/>
    </source>
</evidence>
<evidence type="ECO:0000256" key="6">
    <source>
        <dbReference type="ARBA" id="ARBA00022630"/>
    </source>
</evidence>
<dbReference type="RefSeq" id="WP_093729746.1">
    <property type="nucleotide sequence ID" value="NZ_FMYW01000004.1"/>
</dbReference>
<keyword evidence="9" id="KW-0274">FAD</keyword>
<protein>
    <recommendedName>
        <fullName evidence="4 14">Acetolactate synthase</fullName>
        <ecNumber evidence="4 14">2.2.1.6</ecNumber>
    </recommendedName>
</protein>
<comment type="cofactor">
    <cofactor evidence="14">
        <name>thiamine diphosphate</name>
        <dbReference type="ChEBI" id="CHEBI:58937"/>
    </cofactor>
    <text evidence="14">Binds 1 thiamine pyrophosphate per subunit.</text>
</comment>
<evidence type="ECO:0000256" key="5">
    <source>
        <dbReference type="ARBA" id="ARBA00022605"/>
    </source>
</evidence>
<evidence type="ECO:0000256" key="2">
    <source>
        <dbReference type="ARBA" id="ARBA00005025"/>
    </source>
</evidence>
<keyword evidence="8 14" id="KW-0479">Metal-binding</keyword>
<feature type="domain" description="Thiamine pyrophosphate enzyme central" evidence="15">
    <location>
        <begin position="193"/>
        <end position="322"/>
    </location>
</feature>
<dbReference type="PROSITE" id="PS00187">
    <property type="entry name" value="TPP_ENZYMES"/>
    <property type="match status" value="1"/>
</dbReference>
<dbReference type="CDD" id="cd02015">
    <property type="entry name" value="TPP_AHAS"/>
    <property type="match status" value="1"/>
</dbReference>
<gene>
    <name evidence="18" type="ORF">SAMN04487864_10445</name>
</gene>
<keyword evidence="19" id="KW-1185">Reference proteome</keyword>
<evidence type="ECO:0000256" key="7">
    <source>
        <dbReference type="ARBA" id="ARBA00022679"/>
    </source>
</evidence>
<dbReference type="FunFam" id="3.40.50.970:FF:000007">
    <property type="entry name" value="Acetolactate synthase"/>
    <property type="match status" value="1"/>
</dbReference>
<keyword evidence="5 14" id="KW-0028">Amino-acid biosynthesis</keyword>
<dbReference type="PANTHER" id="PTHR18968:SF13">
    <property type="entry name" value="ACETOLACTATE SYNTHASE CATALYTIC SUBUNIT, MITOCHONDRIAL"/>
    <property type="match status" value="1"/>
</dbReference>
<comment type="catalytic activity">
    <reaction evidence="13 14">
        <text>2 pyruvate + H(+) = (2S)-2-acetolactate + CO2</text>
        <dbReference type="Rhea" id="RHEA:25249"/>
        <dbReference type="ChEBI" id="CHEBI:15361"/>
        <dbReference type="ChEBI" id="CHEBI:15378"/>
        <dbReference type="ChEBI" id="CHEBI:16526"/>
        <dbReference type="ChEBI" id="CHEBI:58476"/>
        <dbReference type="EC" id="2.2.1.6"/>
    </reaction>
</comment>
<feature type="domain" description="Thiamine pyrophosphate enzyme TPP-binding" evidence="16">
    <location>
        <begin position="390"/>
        <end position="538"/>
    </location>
</feature>
<dbReference type="FunFam" id="3.40.50.970:FF:000016">
    <property type="entry name" value="Acetolactate synthase"/>
    <property type="match status" value="1"/>
</dbReference>
<evidence type="ECO:0000256" key="12">
    <source>
        <dbReference type="ARBA" id="ARBA00023304"/>
    </source>
</evidence>
<evidence type="ECO:0000259" key="16">
    <source>
        <dbReference type="Pfam" id="PF02775"/>
    </source>
</evidence>
<feature type="domain" description="Thiamine pyrophosphate enzyme N-terminal TPP-binding" evidence="17">
    <location>
        <begin position="4"/>
        <end position="118"/>
    </location>
</feature>
<evidence type="ECO:0000259" key="15">
    <source>
        <dbReference type="Pfam" id="PF00205"/>
    </source>
</evidence>
<dbReference type="SUPFAM" id="SSF52518">
    <property type="entry name" value="Thiamin diphosphate-binding fold (THDP-binding)"/>
    <property type="match status" value="2"/>
</dbReference>
<dbReference type="Pfam" id="PF00205">
    <property type="entry name" value="TPP_enzyme_M"/>
    <property type="match status" value="1"/>
</dbReference>
<evidence type="ECO:0000256" key="13">
    <source>
        <dbReference type="ARBA" id="ARBA00048670"/>
    </source>
</evidence>
<dbReference type="InterPro" id="IPR011766">
    <property type="entry name" value="TPP_enzyme_TPP-bd"/>
</dbReference>
<evidence type="ECO:0000256" key="1">
    <source>
        <dbReference type="ARBA" id="ARBA00004974"/>
    </source>
</evidence>
<dbReference type="InterPro" id="IPR012001">
    <property type="entry name" value="Thiamin_PyroP_enz_TPP-bd_dom"/>
</dbReference>
<evidence type="ECO:0000313" key="18">
    <source>
        <dbReference type="EMBL" id="SDC25602.1"/>
    </source>
</evidence>
<keyword evidence="11 14" id="KW-0786">Thiamine pyrophosphate</keyword>
<reference evidence="19" key="1">
    <citation type="submission" date="2016-10" db="EMBL/GenBank/DDBJ databases">
        <authorList>
            <person name="Varghese N."/>
            <person name="Submissions S."/>
        </authorList>
    </citation>
    <scope>NUCLEOTIDE SEQUENCE [LARGE SCALE GENOMIC DNA]</scope>
    <source>
        <strain evidence="19">DSM 11005</strain>
    </source>
</reference>
<evidence type="ECO:0000256" key="4">
    <source>
        <dbReference type="ARBA" id="ARBA00013145"/>
    </source>
</evidence>
<dbReference type="NCBIfam" id="TIGR00118">
    <property type="entry name" value="acolac_lg"/>
    <property type="match status" value="1"/>
</dbReference>
<dbReference type="EMBL" id="FMYW01000004">
    <property type="protein sequence ID" value="SDC25602.1"/>
    <property type="molecule type" value="Genomic_DNA"/>
</dbReference>
<keyword evidence="6" id="KW-0285">Flavoprotein</keyword>
<dbReference type="EC" id="2.2.1.6" evidence="4 14"/>
<sequence length="566" mass="61568">MKLNGAQVVIESLKKEKVDVVFGYPGGVILPLYDEMYKAKYPRHILPGHEQGAVHAADGYARATGRPGVCFATSGPGVCNMVTGIATAYMDSIPLVVFSAQVATRAIGRDSFQEADITGITTPITKHNYLVKKIQDLPRVIKEAFLIATTGRPGPVLIDIATDVFRAEIDFEYPAEVHLRGYKADFTGNEADIDKAVAAFKEAKKPVLMTGGGVISSNTAELVRQIVAATGVPVVTTLMGKGAVSDFYDAHLGMVGMHGSFASNMCITQCDLILAVGARFSDRVTGDVAKFAKNVTVIQFEVDSVEIDKIVHADIPVIGDLRWSMPLFVKKIKKSSASLKKQFAPWREAMMKIKAEHPFVSRKLKGKITPELLYKTIMKHADKDAVVVTDVGQHQMWTAQFYNVDQPRHFLSSGGLGTMGFGLPASMGAKLGCPDKQVILFTGDGSIMMCCQEFATLHRYGIPVKVFVLHNNVLGMVNQWQRLFFGGRESQSIVKDLVDFPAMGQAMGVEGMKVSDPKKLDSVVKAALESKESVLVDVAIPNDENVFPMVPGGKHLDQMILQDTID</sequence>
<evidence type="ECO:0000256" key="3">
    <source>
        <dbReference type="ARBA" id="ARBA00007812"/>
    </source>
</evidence>
<dbReference type="Gene3D" id="3.40.50.1220">
    <property type="entry name" value="TPP-binding domain"/>
    <property type="match status" value="1"/>
</dbReference>
<evidence type="ECO:0000256" key="10">
    <source>
        <dbReference type="ARBA" id="ARBA00022842"/>
    </source>
</evidence>
<evidence type="ECO:0000313" key="19">
    <source>
        <dbReference type="Proteomes" id="UP000198943"/>
    </source>
</evidence>
<proteinExistence type="inferred from homology"/>
<dbReference type="PANTHER" id="PTHR18968">
    <property type="entry name" value="THIAMINE PYROPHOSPHATE ENZYMES"/>
    <property type="match status" value="1"/>
</dbReference>
<dbReference type="InterPro" id="IPR039368">
    <property type="entry name" value="AHAS_TPP"/>
</dbReference>
<keyword evidence="7 14" id="KW-0808">Transferase</keyword>
<dbReference type="UniPathway" id="UPA00047">
    <property type="reaction ID" value="UER00055"/>
</dbReference>
<dbReference type="InterPro" id="IPR000399">
    <property type="entry name" value="TPP-bd_CS"/>
</dbReference>
<evidence type="ECO:0000256" key="14">
    <source>
        <dbReference type="RuleBase" id="RU003591"/>
    </source>
</evidence>
<dbReference type="InterPro" id="IPR045229">
    <property type="entry name" value="TPP_enz"/>
</dbReference>
<comment type="cofactor">
    <cofactor evidence="14">
        <name>Mg(2+)</name>
        <dbReference type="ChEBI" id="CHEBI:18420"/>
    </cofactor>
    <text evidence="14">Binds 1 Mg(2+) ion per subunit.</text>
</comment>
<dbReference type="Pfam" id="PF02775">
    <property type="entry name" value="TPP_enzyme_C"/>
    <property type="match status" value="1"/>
</dbReference>
<dbReference type="FunFam" id="3.40.50.1220:FF:000008">
    <property type="entry name" value="Acetolactate synthase"/>
    <property type="match status" value="1"/>
</dbReference>
<dbReference type="InterPro" id="IPR012000">
    <property type="entry name" value="Thiamin_PyroP_enz_cen_dom"/>
</dbReference>
<keyword evidence="10 14" id="KW-0460">Magnesium</keyword>